<evidence type="ECO:0000256" key="1">
    <source>
        <dbReference type="ARBA" id="ARBA00022448"/>
    </source>
</evidence>
<dbReference type="InterPro" id="IPR051120">
    <property type="entry name" value="ABC_AA/LPS_Transport"/>
</dbReference>
<dbReference type="CDD" id="cd03219">
    <property type="entry name" value="ABC_Mj1267_LivG_branched"/>
    <property type="match status" value="1"/>
</dbReference>
<dbReference type="GO" id="GO:0005304">
    <property type="term" value="F:L-valine transmembrane transporter activity"/>
    <property type="evidence" value="ECO:0007669"/>
    <property type="project" value="TreeGrafter"/>
</dbReference>
<dbReference type="InterPro" id="IPR032823">
    <property type="entry name" value="BCA_ABC_TP_C"/>
</dbReference>
<dbReference type="GO" id="GO:0015192">
    <property type="term" value="F:L-phenylalanine transmembrane transporter activity"/>
    <property type="evidence" value="ECO:0007669"/>
    <property type="project" value="TreeGrafter"/>
</dbReference>
<dbReference type="PANTHER" id="PTHR45772:SF7">
    <property type="entry name" value="AMINO ACID ABC TRANSPORTER ATP-BINDING PROTEIN"/>
    <property type="match status" value="1"/>
</dbReference>
<gene>
    <name evidence="5" type="ORF">ENV54_11220</name>
</gene>
<dbReference type="GO" id="GO:1903805">
    <property type="term" value="P:L-valine import across plasma membrane"/>
    <property type="evidence" value="ECO:0007669"/>
    <property type="project" value="TreeGrafter"/>
</dbReference>
<reference evidence="5" key="1">
    <citation type="journal article" date="2020" name="mSystems">
        <title>Genome- and Community-Level Interaction Insights into Carbon Utilization and Element Cycling Functions of Hydrothermarchaeota in Hydrothermal Sediment.</title>
        <authorList>
            <person name="Zhou Z."/>
            <person name="Liu Y."/>
            <person name="Xu W."/>
            <person name="Pan J."/>
            <person name="Luo Z.H."/>
            <person name="Li M."/>
        </authorList>
    </citation>
    <scope>NUCLEOTIDE SEQUENCE [LARGE SCALE GENOMIC DNA]</scope>
    <source>
        <strain evidence="5">SpSt-769</strain>
    </source>
</reference>
<keyword evidence="1" id="KW-0813">Transport</keyword>
<proteinExistence type="predicted"/>
<evidence type="ECO:0000256" key="3">
    <source>
        <dbReference type="ARBA" id="ARBA00022840"/>
    </source>
</evidence>
<dbReference type="AlphaFoldDB" id="A0A7C4EWC4"/>
<dbReference type="PROSITE" id="PS00211">
    <property type="entry name" value="ABC_TRANSPORTER_1"/>
    <property type="match status" value="1"/>
</dbReference>
<dbReference type="EMBL" id="DTGT01000363">
    <property type="protein sequence ID" value="HGH61854.1"/>
    <property type="molecule type" value="Genomic_DNA"/>
</dbReference>
<dbReference type="PANTHER" id="PTHR45772">
    <property type="entry name" value="CONSERVED COMPONENT OF ABC TRANSPORTER FOR NATURAL AMINO ACIDS-RELATED"/>
    <property type="match status" value="1"/>
</dbReference>
<dbReference type="InterPro" id="IPR027417">
    <property type="entry name" value="P-loop_NTPase"/>
</dbReference>
<dbReference type="GO" id="GO:0005524">
    <property type="term" value="F:ATP binding"/>
    <property type="evidence" value="ECO:0007669"/>
    <property type="project" value="UniProtKB-KW"/>
</dbReference>
<protein>
    <submittedName>
        <fullName evidence="5">ABC transporter ATP-binding protein</fullName>
    </submittedName>
</protein>
<dbReference type="Gene3D" id="3.40.50.300">
    <property type="entry name" value="P-loop containing nucleotide triphosphate hydrolases"/>
    <property type="match status" value="1"/>
</dbReference>
<name>A0A7C4EWC4_9BACT</name>
<dbReference type="PROSITE" id="PS50893">
    <property type="entry name" value="ABC_TRANSPORTER_2"/>
    <property type="match status" value="1"/>
</dbReference>
<evidence type="ECO:0000313" key="5">
    <source>
        <dbReference type="EMBL" id="HGH61854.1"/>
    </source>
</evidence>
<dbReference type="InterPro" id="IPR003593">
    <property type="entry name" value="AAA+_ATPase"/>
</dbReference>
<dbReference type="InterPro" id="IPR003439">
    <property type="entry name" value="ABC_transporter-like_ATP-bd"/>
</dbReference>
<accession>A0A7C4EWC4</accession>
<dbReference type="GO" id="GO:0015188">
    <property type="term" value="F:L-isoleucine transmembrane transporter activity"/>
    <property type="evidence" value="ECO:0007669"/>
    <property type="project" value="TreeGrafter"/>
</dbReference>
<evidence type="ECO:0000256" key="2">
    <source>
        <dbReference type="ARBA" id="ARBA00022741"/>
    </source>
</evidence>
<feature type="domain" description="ABC transporter" evidence="4">
    <location>
        <begin position="5"/>
        <end position="248"/>
    </location>
</feature>
<keyword evidence="2" id="KW-0547">Nucleotide-binding</keyword>
<dbReference type="SUPFAM" id="SSF52540">
    <property type="entry name" value="P-loop containing nucleoside triphosphate hydrolases"/>
    <property type="match status" value="1"/>
</dbReference>
<dbReference type="GO" id="GO:0015808">
    <property type="term" value="P:L-alanine transport"/>
    <property type="evidence" value="ECO:0007669"/>
    <property type="project" value="TreeGrafter"/>
</dbReference>
<dbReference type="Pfam" id="PF12399">
    <property type="entry name" value="BCA_ABC_TP_C"/>
    <property type="match status" value="1"/>
</dbReference>
<dbReference type="GO" id="GO:0016887">
    <property type="term" value="F:ATP hydrolysis activity"/>
    <property type="evidence" value="ECO:0007669"/>
    <property type="project" value="InterPro"/>
</dbReference>
<keyword evidence="3 5" id="KW-0067">ATP-binding</keyword>
<dbReference type="GO" id="GO:0042941">
    <property type="term" value="P:D-alanine transmembrane transport"/>
    <property type="evidence" value="ECO:0007669"/>
    <property type="project" value="TreeGrafter"/>
</dbReference>
<dbReference type="Pfam" id="PF00005">
    <property type="entry name" value="ABC_tran"/>
    <property type="match status" value="1"/>
</dbReference>
<organism evidence="5">
    <name type="scientific">Desulfomonile tiedjei</name>
    <dbReference type="NCBI Taxonomy" id="2358"/>
    <lineage>
        <taxon>Bacteria</taxon>
        <taxon>Pseudomonadati</taxon>
        <taxon>Thermodesulfobacteriota</taxon>
        <taxon>Desulfomonilia</taxon>
        <taxon>Desulfomonilales</taxon>
        <taxon>Desulfomonilaceae</taxon>
        <taxon>Desulfomonile</taxon>
    </lineage>
</organism>
<evidence type="ECO:0000259" key="4">
    <source>
        <dbReference type="PROSITE" id="PS50893"/>
    </source>
</evidence>
<dbReference type="SMART" id="SM00382">
    <property type="entry name" value="AAA"/>
    <property type="match status" value="1"/>
</dbReference>
<dbReference type="InterPro" id="IPR017871">
    <property type="entry name" value="ABC_transporter-like_CS"/>
</dbReference>
<sequence length="251" mass="27704">MEPLLKLDHVNKAFGGLTVTADVSFSVMPGDITAIIGPNGAGKTTLFNQITGHLIPDSGRIIFQGEDITGMPPQTIVTRGMGRAFQITSIFPEETVLENVRVACLSHRKEILHPFRHVGSFKRATDRAYEILESLGLANRADRPAFELAHGDQKLLDIGIALGLEPKLLLLDEPTSGMSPEERQLTRDLIKKLWKEFKLTLVFIEHDMDTVFGIAQLVRVLTLGRLLAEGTPDEIRNNPEVITAYLGEEVS</sequence>
<dbReference type="FunFam" id="3.40.50.300:FF:000421">
    <property type="entry name" value="Branched-chain amino acid ABC transporter ATP-binding protein"/>
    <property type="match status" value="1"/>
</dbReference>
<dbReference type="GO" id="GO:0005886">
    <property type="term" value="C:plasma membrane"/>
    <property type="evidence" value="ECO:0007669"/>
    <property type="project" value="TreeGrafter"/>
</dbReference>
<dbReference type="GO" id="GO:1903806">
    <property type="term" value="P:L-isoleucine import across plasma membrane"/>
    <property type="evidence" value="ECO:0007669"/>
    <property type="project" value="TreeGrafter"/>
</dbReference>
<comment type="caution">
    <text evidence="5">The sequence shown here is derived from an EMBL/GenBank/DDBJ whole genome shotgun (WGS) entry which is preliminary data.</text>
</comment>